<proteinExistence type="predicted"/>
<dbReference type="AlphaFoldDB" id="A0A7C4BDM7"/>
<organism evidence="1">
    <name type="scientific">Ignisphaera aggregans</name>
    <dbReference type="NCBI Taxonomy" id="334771"/>
    <lineage>
        <taxon>Archaea</taxon>
        <taxon>Thermoproteota</taxon>
        <taxon>Thermoprotei</taxon>
        <taxon>Desulfurococcales</taxon>
        <taxon>Desulfurococcaceae</taxon>
        <taxon>Ignisphaera</taxon>
    </lineage>
</organism>
<accession>A0A7C4BDM7</accession>
<name>A0A7C4BDM7_9CREN</name>
<comment type="caution">
    <text evidence="1">The sequence shown here is derived from an EMBL/GenBank/DDBJ whole genome shotgun (WGS) entry which is preliminary data.</text>
</comment>
<reference evidence="1" key="1">
    <citation type="journal article" date="2020" name="mSystems">
        <title>Genome- and Community-Level Interaction Insights into Carbon Utilization and Element Cycling Functions of Hydrothermarchaeota in Hydrothermal Sediment.</title>
        <authorList>
            <person name="Zhou Z."/>
            <person name="Liu Y."/>
            <person name="Xu W."/>
            <person name="Pan J."/>
            <person name="Luo Z.H."/>
            <person name="Li M."/>
        </authorList>
    </citation>
    <scope>NUCLEOTIDE SEQUENCE [LARGE SCALE GENOMIC DNA]</scope>
    <source>
        <strain evidence="1">SpSt-732</strain>
    </source>
</reference>
<protein>
    <submittedName>
        <fullName evidence="1">Uncharacterized protein</fullName>
    </submittedName>
</protein>
<gene>
    <name evidence="1" type="ORF">ENV14_05980</name>
</gene>
<evidence type="ECO:0000313" key="1">
    <source>
        <dbReference type="EMBL" id="HGI87916.1"/>
    </source>
</evidence>
<sequence>MQSRLISFRVAVEVLLMTGKEVLVGLIKRFRIDTSRLDDFCYDVYSIFKDHALSMAIERPSCSRIVILGKDFEVRLYISHSGEGVLTLFFTLLPEATTAGNLGRTLALLLKTLSSMITASSDPVVVVRNVVFSSVKSVNNLIASLTSVGIVLESIDKKIVNGFEILTLRGFYIGENLKKYTITLSFVTSDRNEIGVTVETRVNEELLHNLNTFLNYVKKMYSFILDLENSLVSSNTA</sequence>
<dbReference type="EMBL" id="DTFF01000049">
    <property type="protein sequence ID" value="HGI87916.1"/>
    <property type="molecule type" value="Genomic_DNA"/>
</dbReference>